<dbReference type="SUPFAM" id="SSF47370">
    <property type="entry name" value="Bromodomain"/>
    <property type="match status" value="1"/>
</dbReference>
<dbReference type="OrthoDB" id="21449at2759"/>
<dbReference type="Gene3D" id="1.20.920.10">
    <property type="entry name" value="Bromodomain-like"/>
    <property type="match status" value="1"/>
</dbReference>
<feature type="compositionally biased region" description="Basic and acidic residues" evidence="3">
    <location>
        <begin position="99"/>
        <end position="108"/>
    </location>
</feature>
<dbReference type="STRING" id="56857.A0A200RA63"/>
<feature type="compositionally biased region" description="Polar residues" evidence="3">
    <location>
        <begin position="654"/>
        <end position="677"/>
    </location>
</feature>
<feature type="compositionally biased region" description="Polar residues" evidence="3">
    <location>
        <begin position="159"/>
        <end position="178"/>
    </location>
</feature>
<dbReference type="OMA" id="ERNDDFT"/>
<dbReference type="FunCoup" id="A0A200RA63">
    <property type="interactions" value="1698"/>
</dbReference>
<dbReference type="InterPro" id="IPR018359">
    <property type="entry name" value="Bromodomain_CS"/>
</dbReference>
<feature type="compositionally biased region" description="Basic and acidic residues" evidence="3">
    <location>
        <begin position="296"/>
        <end position="310"/>
    </location>
</feature>
<dbReference type="EMBL" id="MVGT01000185">
    <property type="protein sequence ID" value="OVA19576.1"/>
    <property type="molecule type" value="Genomic_DNA"/>
</dbReference>
<evidence type="ECO:0000256" key="1">
    <source>
        <dbReference type="ARBA" id="ARBA00023117"/>
    </source>
</evidence>
<feature type="compositionally biased region" description="Polar residues" evidence="3">
    <location>
        <begin position="720"/>
        <end position="729"/>
    </location>
</feature>
<comment type="caution">
    <text evidence="5">The sequence shown here is derived from an EMBL/GenBank/DDBJ whole genome shotgun (WGS) entry which is preliminary data.</text>
</comment>
<evidence type="ECO:0000313" key="6">
    <source>
        <dbReference type="Proteomes" id="UP000195402"/>
    </source>
</evidence>
<dbReference type="InParanoid" id="A0A200RA63"/>
<dbReference type="Proteomes" id="UP000195402">
    <property type="component" value="Unassembled WGS sequence"/>
</dbReference>
<dbReference type="CDD" id="cd04369">
    <property type="entry name" value="Bromodomain"/>
    <property type="match status" value="1"/>
</dbReference>
<feature type="compositionally biased region" description="Basic and acidic residues" evidence="3">
    <location>
        <begin position="20"/>
        <end position="36"/>
    </location>
</feature>
<proteinExistence type="predicted"/>
<evidence type="ECO:0000256" key="2">
    <source>
        <dbReference type="PROSITE-ProRule" id="PRU00035"/>
    </source>
</evidence>
<organism evidence="5 6">
    <name type="scientific">Macleaya cordata</name>
    <name type="common">Five-seeded plume-poppy</name>
    <name type="synonym">Bocconia cordata</name>
    <dbReference type="NCBI Taxonomy" id="56857"/>
    <lineage>
        <taxon>Eukaryota</taxon>
        <taxon>Viridiplantae</taxon>
        <taxon>Streptophyta</taxon>
        <taxon>Embryophyta</taxon>
        <taxon>Tracheophyta</taxon>
        <taxon>Spermatophyta</taxon>
        <taxon>Magnoliopsida</taxon>
        <taxon>Ranunculales</taxon>
        <taxon>Papaveraceae</taxon>
        <taxon>Papaveroideae</taxon>
        <taxon>Macleaya</taxon>
    </lineage>
</organism>
<dbReference type="PROSITE" id="PS00633">
    <property type="entry name" value="BROMODOMAIN_1"/>
    <property type="match status" value="1"/>
</dbReference>
<evidence type="ECO:0000313" key="5">
    <source>
        <dbReference type="EMBL" id="OVA19576.1"/>
    </source>
</evidence>
<reference evidence="5 6" key="1">
    <citation type="journal article" date="2017" name="Mol. Plant">
        <title>The Genome of Medicinal Plant Macleaya cordata Provides New Insights into Benzylisoquinoline Alkaloids Metabolism.</title>
        <authorList>
            <person name="Liu X."/>
            <person name="Liu Y."/>
            <person name="Huang P."/>
            <person name="Ma Y."/>
            <person name="Qing Z."/>
            <person name="Tang Q."/>
            <person name="Cao H."/>
            <person name="Cheng P."/>
            <person name="Zheng Y."/>
            <person name="Yuan Z."/>
            <person name="Zhou Y."/>
            <person name="Liu J."/>
            <person name="Tang Z."/>
            <person name="Zhuo Y."/>
            <person name="Zhang Y."/>
            <person name="Yu L."/>
            <person name="Huang J."/>
            <person name="Yang P."/>
            <person name="Peng Q."/>
            <person name="Zhang J."/>
            <person name="Jiang W."/>
            <person name="Zhang Z."/>
            <person name="Lin K."/>
            <person name="Ro D.K."/>
            <person name="Chen X."/>
            <person name="Xiong X."/>
            <person name="Shang Y."/>
            <person name="Huang S."/>
            <person name="Zeng J."/>
        </authorList>
    </citation>
    <scope>NUCLEOTIDE SEQUENCE [LARGE SCALE GENOMIC DNA]</scope>
    <source>
        <strain evidence="6">cv. BLH2017</strain>
        <tissue evidence="5">Root</tissue>
    </source>
</reference>
<feature type="compositionally biased region" description="Low complexity" evidence="3">
    <location>
        <begin position="678"/>
        <end position="699"/>
    </location>
</feature>
<name>A0A200RA63_MACCD</name>
<dbReference type="InterPro" id="IPR001487">
    <property type="entry name" value="Bromodomain"/>
</dbReference>
<evidence type="ECO:0000259" key="4">
    <source>
        <dbReference type="PROSITE" id="PS50014"/>
    </source>
</evidence>
<feature type="domain" description="Bromo" evidence="4">
    <location>
        <begin position="210"/>
        <end position="280"/>
    </location>
</feature>
<feature type="region of interest" description="Disordered" evidence="3">
    <location>
        <begin position="1"/>
        <end position="178"/>
    </location>
</feature>
<feature type="compositionally biased region" description="Basic residues" evidence="3">
    <location>
        <begin position="311"/>
        <end position="325"/>
    </location>
</feature>
<dbReference type="PROSITE" id="PS50014">
    <property type="entry name" value="BROMODOMAIN_2"/>
    <property type="match status" value="1"/>
</dbReference>
<keyword evidence="6" id="KW-1185">Reference proteome</keyword>
<sequence>MGKIVEKKKKKKGRPSLLDLQKRNLREQQKQQEKRNPNPTPKPNPNPYSNSYLKIPIVPSPNPNPNPNRRSTRRNPNPDGITSNLDGEEENDYDDGEDSNGKRREKQLNHVLRLPPNQLNQRSSVNSPSLQSDSYTYNSNGEDENGETPLKKQKINAVSDRSAQNNSEKGEKQNSTLKVKDTFSGTILESGPTTPLPDPTLLVFILDRLQKKDTYGVYAEPVDPEELPDYHEIIEHPMDFGTVRKKLSSGAYANLEQFEKDVFLICSNAMQYNEPHTIYFRQARSIQELAKKNFENLRQDSDDNEPEQKIVRRGRPPTKNLKKQLGRPPSDRAGTEFSDPTLVPGGDNSTWSNSYDLRKGHLSDKSGLGDASGRTFHGSRNSEAHTSLLPENRSEWNDEFPGFTLKGMSMKFGKKQLVLDENRRNTYQKSYPSAGGRELSVLTTFDGEKKQLMAVGLHTEHGFTRSLARFAANLGPVIWKIASKKIERALPAGIKFGPGWVGENDSSPQQAPILTPLPPRQLPPQAAVSQSKISSSSTHCAVDNSSGEKSSEKQEPSYNSCSDVLPNRTAPSSTTAPPSPISNRPPDPSSNSGGGFSYMNNSGAGLRPNPPFQIRQSSGFNHPINGFHGGSGFNLTSQMGKPVRPPRPMGGFSSEASMNSQMPNAVSRSSSNFVQSIPATSHSASGNSSTINSSNPPSSLQRLPSMHQKADSVPPDLNVRFQSPGSPSSRVRVDSPQPDLALQL</sequence>
<feature type="compositionally biased region" description="Polar residues" evidence="3">
    <location>
        <begin position="117"/>
        <end position="140"/>
    </location>
</feature>
<accession>A0A200RA63</accession>
<feature type="region of interest" description="Disordered" evidence="3">
    <location>
        <begin position="501"/>
        <end position="744"/>
    </location>
</feature>
<protein>
    <submittedName>
        <fullName evidence="5">Bromodomain</fullName>
    </submittedName>
</protein>
<keyword evidence="1 2" id="KW-0103">Bromodomain</keyword>
<gene>
    <name evidence="5" type="ORF">BVC80_9051g80</name>
</gene>
<dbReference type="AlphaFoldDB" id="A0A200RA63"/>
<feature type="compositionally biased region" description="Pro residues" evidence="3">
    <location>
        <begin position="577"/>
        <end position="588"/>
    </location>
</feature>
<dbReference type="PRINTS" id="PR00503">
    <property type="entry name" value="BROMODOMAIN"/>
</dbReference>
<dbReference type="PANTHER" id="PTHR22881:SF27">
    <property type="entry name" value="BROMODOMAIN CONTAINING 7_9"/>
    <property type="match status" value="1"/>
</dbReference>
<dbReference type="InterPro" id="IPR036427">
    <property type="entry name" value="Bromodomain-like_sf"/>
</dbReference>
<feature type="compositionally biased region" description="Basic residues" evidence="3">
    <location>
        <begin position="1"/>
        <end position="14"/>
    </location>
</feature>
<feature type="region of interest" description="Disordered" evidence="3">
    <location>
        <begin position="296"/>
        <end position="393"/>
    </location>
</feature>
<dbReference type="InterPro" id="IPR051831">
    <property type="entry name" value="Bromodomain_contain_prot"/>
</dbReference>
<feature type="compositionally biased region" description="Acidic residues" evidence="3">
    <location>
        <begin position="86"/>
        <end position="98"/>
    </location>
</feature>
<dbReference type="PANTHER" id="PTHR22881">
    <property type="entry name" value="BROMODOMAIN CONTAINING PROTEIN"/>
    <property type="match status" value="1"/>
</dbReference>
<dbReference type="Pfam" id="PF00439">
    <property type="entry name" value="Bromodomain"/>
    <property type="match status" value="1"/>
</dbReference>
<evidence type="ECO:0000256" key="3">
    <source>
        <dbReference type="SAM" id="MobiDB-lite"/>
    </source>
</evidence>
<dbReference type="SMART" id="SM00297">
    <property type="entry name" value="BROMO"/>
    <property type="match status" value="1"/>
</dbReference>